<evidence type="ECO:0000256" key="3">
    <source>
        <dbReference type="ARBA" id="ARBA00010951"/>
    </source>
</evidence>
<comment type="catalytic activity">
    <reaction evidence="1 15">
        <text>alpha-D-galactose 1-phosphate + UDP-alpha-D-glucose = alpha-D-glucose 1-phosphate + UDP-alpha-D-galactose</text>
        <dbReference type="Rhea" id="RHEA:13989"/>
        <dbReference type="ChEBI" id="CHEBI:58336"/>
        <dbReference type="ChEBI" id="CHEBI:58601"/>
        <dbReference type="ChEBI" id="CHEBI:58885"/>
        <dbReference type="ChEBI" id="CHEBI:66914"/>
        <dbReference type="EC" id="2.7.7.12"/>
    </reaction>
</comment>
<dbReference type="EMBL" id="CP024915">
    <property type="protein sequence ID" value="AUZ86777.1"/>
    <property type="molecule type" value="Genomic_DNA"/>
</dbReference>
<dbReference type="InterPro" id="IPR005849">
    <property type="entry name" value="GalP_Utransf_N"/>
</dbReference>
<dbReference type="Pfam" id="PF02744">
    <property type="entry name" value="GalP_UDP_tr_C"/>
    <property type="match status" value="1"/>
</dbReference>
<dbReference type="GO" id="GO:0008270">
    <property type="term" value="F:zinc ion binding"/>
    <property type="evidence" value="ECO:0007669"/>
    <property type="project" value="InterPro"/>
</dbReference>
<dbReference type="PANTHER" id="PTHR11943:SF1">
    <property type="entry name" value="GALACTOSE-1-PHOSPHATE URIDYLYLTRANSFERASE"/>
    <property type="match status" value="1"/>
</dbReference>
<dbReference type="InterPro" id="IPR036265">
    <property type="entry name" value="HIT-like_sf"/>
</dbReference>
<name>A0A2L0UC32_9MICC</name>
<keyword evidence="6 15" id="KW-0808">Transferase</keyword>
<dbReference type="GO" id="GO:0008108">
    <property type="term" value="F:UDP-glucose:hexose-1-phosphate uridylyltransferase activity"/>
    <property type="evidence" value="ECO:0007669"/>
    <property type="project" value="UniProtKB-UniRule"/>
</dbReference>
<keyword evidence="10 15" id="KW-0299">Galactose metabolism</keyword>
<evidence type="ECO:0000256" key="6">
    <source>
        <dbReference type="ARBA" id="ARBA00022679"/>
    </source>
</evidence>
<feature type="domain" description="Galactose-1-phosphate uridyl transferase C-terminal" evidence="17">
    <location>
        <begin position="221"/>
        <end position="364"/>
    </location>
</feature>
<reference evidence="18 19" key="1">
    <citation type="submission" date="2017-11" db="EMBL/GenBank/DDBJ databases">
        <title>Draft genome of Arthrobacter agilis strain UMCV2, a plant growth-promoting rhizobacterium and biocontrol capacity of phytopathogenic fungi.</title>
        <authorList>
            <person name="Martinez-Camara R."/>
            <person name="Santoyo G."/>
            <person name="Moreno-Hagelsieb G."/>
            <person name="Valencia-Cantero E."/>
        </authorList>
    </citation>
    <scope>NUCLEOTIDE SEQUENCE [LARGE SCALE GENOMIC DNA]</scope>
    <source>
        <strain evidence="18 19">UMCV2</strain>
    </source>
</reference>
<dbReference type="PIRSF" id="PIRSF000808">
    <property type="entry name" value="GalT"/>
    <property type="match status" value="1"/>
</dbReference>
<dbReference type="PANTHER" id="PTHR11943">
    <property type="entry name" value="GALACTOSE-1-PHOSPHATE URIDYLYLTRANSFERASE"/>
    <property type="match status" value="1"/>
</dbReference>
<evidence type="ECO:0000256" key="11">
    <source>
        <dbReference type="ARBA" id="ARBA00023277"/>
    </source>
</evidence>
<evidence type="ECO:0000256" key="8">
    <source>
        <dbReference type="ARBA" id="ARBA00022723"/>
    </source>
</evidence>
<keyword evidence="9 14" id="KW-0862">Zinc</keyword>
<evidence type="ECO:0000256" key="14">
    <source>
        <dbReference type="PIRSR" id="PIRSR000808-3"/>
    </source>
</evidence>
<feature type="binding site" evidence="14">
    <location>
        <position position="189"/>
    </location>
    <ligand>
        <name>Zn(2+)</name>
        <dbReference type="ChEBI" id="CHEBI:29105"/>
    </ligand>
</feature>
<evidence type="ECO:0000256" key="13">
    <source>
        <dbReference type="PIRSR" id="PIRSR000808-1"/>
    </source>
</evidence>
<keyword evidence="7 15" id="KW-0548">Nucleotidyltransferase</keyword>
<dbReference type="Proteomes" id="UP000239187">
    <property type="component" value="Chromosome"/>
</dbReference>
<evidence type="ECO:0000256" key="9">
    <source>
        <dbReference type="ARBA" id="ARBA00022833"/>
    </source>
</evidence>
<dbReference type="GO" id="GO:0005737">
    <property type="term" value="C:cytoplasm"/>
    <property type="evidence" value="ECO:0007669"/>
    <property type="project" value="TreeGrafter"/>
</dbReference>
<feature type="binding site" evidence="14">
    <location>
        <position position="80"/>
    </location>
    <ligand>
        <name>Zn(2+)</name>
        <dbReference type="ChEBI" id="CHEBI:29105"/>
    </ligand>
</feature>
<evidence type="ECO:0000256" key="15">
    <source>
        <dbReference type="RuleBase" id="RU000506"/>
    </source>
</evidence>
<evidence type="ECO:0000313" key="19">
    <source>
        <dbReference type="Proteomes" id="UP000239187"/>
    </source>
</evidence>
<feature type="domain" description="Galactose-1-phosphate uridyl transferase N-terminal" evidence="16">
    <location>
        <begin position="49"/>
        <end position="201"/>
    </location>
</feature>
<dbReference type="NCBIfam" id="TIGR00209">
    <property type="entry name" value="galT_1"/>
    <property type="match status" value="1"/>
</dbReference>
<sequence>MTSITPTRLSDGRELIYFDALEGSAALHRDAVATHDTRGLPPRGPAGTARYDALTGEWIAVAAHRQSRTHLPPADQCPLCPTTPSNLSEIPTDYEVVVFENRFSSFGPDLGDLPATPEWGTTAPAYGRCEVVAFDSAHEGSFGSLSPQRARTVIDAWAHRTEALSAMPGIKQVFCFENRGADIGVTLLHPHGQIYAYPFIPPRAATLAARAAEFFEASGGKQTLLGHALAAERASGDRMVIEGKHFSAFVPFAARWPLEVHLVPHRRVADIAGLTGEERDELTTVYLELLGRLDALYPTPTPYIAAWQQAPIDDALRPASYLHLQLTSPRRAADKLKFLAGSEAAMGAFINDTTPEKVAEALRSATPATRKDPA</sequence>
<protein>
    <recommendedName>
        <fullName evidence="5 12">Galactose-1-phosphate uridylyltransferase</fullName>
        <ecNumber evidence="4 12">2.7.7.12</ecNumber>
    </recommendedName>
</protein>
<dbReference type="SUPFAM" id="SSF54197">
    <property type="entry name" value="HIT-like"/>
    <property type="match status" value="2"/>
</dbReference>
<proteinExistence type="inferred from homology"/>
<feature type="binding site" evidence="14">
    <location>
        <position position="77"/>
    </location>
    <ligand>
        <name>Zn(2+)</name>
        <dbReference type="ChEBI" id="CHEBI:29105"/>
    </ligand>
</feature>
<dbReference type="UniPathway" id="UPA00214"/>
<comment type="pathway">
    <text evidence="2 15">Carbohydrate metabolism; galactose metabolism.</text>
</comment>
<keyword evidence="11 15" id="KW-0119">Carbohydrate metabolism</keyword>
<evidence type="ECO:0000256" key="12">
    <source>
        <dbReference type="NCBIfam" id="TIGR00209"/>
    </source>
</evidence>
<evidence type="ECO:0000259" key="16">
    <source>
        <dbReference type="Pfam" id="PF01087"/>
    </source>
</evidence>
<comment type="similarity">
    <text evidence="3 15">Belongs to the galactose-1-phosphate uridylyltransferase type 1 family.</text>
</comment>
<evidence type="ECO:0000313" key="18">
    <source>
        <dbReference type="EMBL" id="AUZ86777.1"/>
    </source>
</evidence>
<comment type="cofactor">
    <cofactor evidence="14">
        <name>Zn(2+)</name>
        <dbReference type="ChEBI" id="CHEBI:29105"/>
    </cofactor>
    <text evidence="14">Binds 1 zinc ion per subunit.</text>
</comment>
<dbReference type="InterPro" id="IPR005850">
    <property type="entry name" value="GalP_Utransf_C"/>
</dbReference>
<dbReference type="InterPro" id="IPR001937">
    <property type="entry name" value="GalP_UDPtransf1"/>
</dbReference>
<gene>
    <name evidence="18" type="primary">galT</name>
    <name evidence="18" type="ORF">CVO76_03305</name>
</gene>
<evidence type="ECO:0000259" key="17">
    <source>
        <dbReference type="Pfam" id="PF02744"/>
    </source>
</evidence>
<dbReference type="Pfam" id="PF01087">
    <property type="entry name" value="GalP_UDP_transf"/>
    <property type="match status" value="1"/>
</dbReference>
<evidence type="ECO:0000256" key="1">
    <source>
        <dbReference type="ARBA" id="ARBA00001107"/>
    </source>
</evidence>
<evidence type="ECO:0000256" key="2">
    <source>
        <dbReference type="ARBA" id="ARBA00004947"/>
    </source>
</evidence>
<keyword evidence="8 14" id="KW-0479">Metal-binding</keyword>
<evidence type="ECO:0000256" key="10">
    <source>
        <dbReference type="ARBA" id="ARBA00023144"/>
    </source>
</evidence>
<evidence type="ECO:0000256" key="4">
    <source>
        <dbReference type="ARBA" id="ARBA00012384"/>
    </source>
</evidence>
<organism evidence="18 19">
    <name type="scientific">Arthrobacter agilis</name>
    <dbReference type="NCBI Taxonomy" id="37921"/>
    <lineage>
        <taxon>Bacteria</taxon>
        <taxon>Bacillati</taxon>
        <taxon>Actinomycetota</taxon>
        <taxon>Actinomycetes</taxon>
        <taxon>Micrococcales</taxon>
        <taxon>Micrococcaceae</taxon>
        <taxon>Arthrobacter</taxon>
    </lineage>
</organism>
<dbReference type="AlphaFoldDB" id="A0A2L0UC32"/>
<feature type="binding site" evidence="14">
    <location>
        <position position="138"/>
    </location>
    <ligand>
        <name>Zn(2+)</name>
        <dbReference type="ChEBI" id="CHEBI:29105"/>
    </ligand>
</feature>
<feature type="active site" description="Tele-UMP-histidine intermediate" evidence="13">
    <location>
        <position position="191"/>
    </location>
</feature>
<dbReference type="RefSeq" id="WP_208740659.1">
    <property type="nucleotide sequence ID" value="NZ_CP024915.1"/>
</dbReference>
<evidence type="ECO:0000256" key="7">
    <source>
        <dbReference type="ARBA" id="ARBA00022695"/>
    </source>
</evidence>
<dbReference type="InterPro" id="IPR019779">
    <property type="entry name" value="GalP_UDPtransf1_His-AS"/>
</dbReference>
<dbReference type="Gene3D" id="3.30.428.10">
    <property type="entry name" value="HIT-like"/>
    <property type="match status" value="2"/>
</dbReference>
<evidence type="ECO:0000256" key="5">
    <source>
        <dbReference type="ARBA" id="ARBA00016340"/>
    </source>
</evidence>
<accession>A0A2L0UC32</accession>
<dbReference type="EC" id="2.7.7.12" evidence="4 12"/>
<dbReference type="PROSITE" id="PS00117">
    <property type="entry name" value="GAL_P_UDP_TRANSF_I"/>
    <property type="match status" value="1"/>
</dbReference>
<dbReference type="GO" id="GO:0033499">
    <property type="term" value="P:galactose catabolic process via UDP-galactose, Leloir pathway"/>
    <property type="evidence" value="ECO:0007669"/>
    <property type="project" value="TreeGrafter"/>
</dbReference>